<dbReference type="GeneID" id="111286780"/>
<evidence type="ECO:0000256" key="2">
    <source>
        <dbReference type="ARBA" id="ARBA00009809"/>
    </source>
</evidence>
<dbReference type="Gene3D" id="2.60.120.260">
    <property type="entry name" value="Galactose-binding domain-like"/>
    <property type="match status" value="2"/>
</dbReference>
<evidence type="ECO:0000259" key="10">
    <source>
        <dbReference type="PROSITE" id="PS50228"/>
    </source>
</evidence>
<dbReference type="Pfam" id="PF21467">
    <property type="entry name" value="BetaGal_gal-bd"/>
    <property type="match status" value="1"/>
</dbReference>
<evidence type="ECO:0000256" key="6">
    <source>
        <dbReference type="ARBA" id="ARBA00023295"/>
    </source>
</evidence>
<dbReference type="PANTHER" id="PTHR23421">
    <property type="entry name" value="BETA-GALACTOSIDASE RELATED"/>
    <property type="match status" value="1"/>
</dbReference>
<dbReference type="Gene3D" id="3.20.20.80">
    <property type="entry name" value="Glycosidases"/>
    <property type="match status" value="1"/>
</dbReference>
<dbReference type="FunFam" id="2.60.120.260:FF:000076">
    <property type="entry name" value="Beta-galactosidase"/>
    <property type="match status" value="1"/>
</dbReference>
<dbReference type="InterPro" id="IPR001944">
    <property type="entry name" value="Glycoside_Hdrlase_35"/>
</dbReference>
<dbReference type="InterPro" id="IPR017853">
    <property type="entry name" value="GH"/>
</dbReference>
<dbReference type="SUPFAM" id="SSF49785">
    <property type="entry name" value="Galactose-binding domain-like"/>
    <property type="match status" value="2"/>
</dbReference>
<dbReference type="PROSITE" id="PS01182">
    <property type="entry name" value="GLYCOSYL_HYDROL_F35"/>
    <property type="match status" value="1"/>
</dbReference>
<dbReference type="GO" id="GO:0005975">
    <property type="term" value="P:carbohydrate metabolic process"/>
    <property type="evidence" value="ECO:0007669"/>
    <property type="project" value="InterPro"/>
</dbReference>
<evidence type="ECO:0000256" key="1">
    <source>
        <dbReference type="ARBA" id="ARBA00001412"/>
    </source>
</evidence>
<dbReference type="Proteomes" id="UP000515121">
    <property type="component" value="Unplaced"/>
</dbReference>
<protein>
    <recommendedName>
        <fullName evidence="3 7">Beta-galactosidase</fullName>
        <ecNumber evidence="3 7">3.2.1.23</ecNumber>
    </recommendedName>
</protein>
<keyword evidence="11" id="KW-1185">Reference proteome</keyword>
<dbReference type="AlphaFoldDB" id="A0A6P5XWY0"/>
<dbReference type="InterPro" id="IPR000922">
    <property type="entry name" value="Lectin_gal-bd_dom"/>
</dbReference>
<dbReference type="Pfam" id="PF01301">
    <property type="entry name" value="Glyco_hydro_35"/>
    <property type="match status" value="1"/>
</dbReference>
<keyword evidence="5 7" id="KW-0378">Hydrolase</keyword>
<feature type="chain" id="PRO_5028355120" description="Beta-galactosidase" evidence="9">
    <location>
        <begin position="22"/>
        <end position="774"/>
    </location>
</feature>
<dbReference type="InterPro" id="IPR008979">
    <property type="entry name" value="Galactose-bd-like_sf"/>
</dbReference>
<organism evidence="11 12">
    <name type="scientific">Durio zibethinus</name>
    <name type="common">Durian</name>
    <dbReference type="NCBI Taxonomy" id="66656"/>
    <lineage>
        <taxon>Eukaryota</taxon>
        <taxon>Viridiplantae</taxon>
        <taxon>Streptophyta</taxon>
        <taxon>Embryophyta</taxon>
        <taxon>Tracheophyta</taxon>
        <taxon>Spermatophyta</taxon>
        <taxon>Magnoliopsida</taxon>
        <taxon>eudicotyledons</taxon>
        <taxon>Gunneridae</taxon>
        <taxon>Pentapetalae</taxon>
        <taxon>rosids</taxon>
        <taxon>malvids</taxon>
        <taxon>Malvales</taxon>
        <taxon>Malvaceae</taxon>
        <taxon>Helicteroideae</taxon>
        <taxon>Durio</taxon>
    </lineage>
</organism>
<dbReference type="GO" id="GO:0004565">
    <property type="term" value="F:beta-galactosidase activity"/>
    <property type="evidence" value="ECO:0007669"/>
    <property type="project" value="UniProtKB-EC"/>
</dbReference>
<dbReference type="SUPFAM" id="SSF51445">
    <property type="entry name" value="(Trans)glycosidases"/>
    <property type="match status" value="1"/>
</dbReference>
<reference evidence="12" key="1">
    <citation type="submission" date="2025-08" db="UniProtKB">
        <authorList>
            <consortium name="RefSeq"/>
        </authorList>
    </citation>
    <scope>IDENTIFICATION</scope>
    <source>
        <tissue evidence="12">Fruit stalk</tissue>
    </source>
</reference>
<sequence>MRRTEILLLVCWLVAATTSFAATVTYDHRALVVDGKRRVLISGSIHYPRSTPDMWPDLIQKSKDGGLDVIETYVFWNLHEPVRNQYNFEGRNDLVKFVKLVAEAGLYVHLRIGPYACAEWNYGGFPLWLHFIPGIKLRTDNEPFKAEMQRFTAKIVEMMKQENLYASQGGPIILSQIENEYGNIDSAYGAAAKPYINWAAGMAVSLDTGVPWVMCQQSDAPDPIINTCNGFYCDQFTPNSNKKPKIWTENWTGWFLSFGGAVPYRPVEDIAFAVARFYQRGGTFQNYYMAAVYKTGSGQCAAFLANVDTKSDATVNFNGKSYNLPAWSVSILPDCKNVVLNTAKINSMTVIPSYMHESLNTNADSNEAIGSSWSWINEPVGISKADAFNQLGLLEQINTTADKSDYLWYSLSTNIKGDEPFLQDGSQTVLHVESLGHALHAFINGKLAGSGTGNSGNAKVKVDIPITVVPGKNTIDLLSLTVGLQNYGAFFDLWGAGVTGPVKLNGLKNGSSIDLTSQQWTYQVGLQGEDLGLPSGSSSQWVSSTLPKNQPLIWYKTNFDAPAGNDPIALDFSGMGKGQAWVNGQSIGRYWPAYVSSNGGCTDSCNYRGPFSSSKCLKNCGKPSQQLYHVPRSWLQPSGNILVLFEENGGDPTQLAFATRQMGSLCSHVSESHPLPVDMWGLDSKAGRSLSPTLSLGCPSPNQVISSIKFASFGTPRGTCGSFSHGRCSSARALFIVQKACVGLTSCSIGVSTGTFGDPCKGVMKSLAVEVSCT</sequence>
<dbReference type="GO" id="GO:0030246">
    <property type="term" value="F:carbohydrate binding"/>
    <property type="evidence" value="ECO:0007669"/>
    <property type="project" value="InterPro"/>
</dbReference>
<dbReference type="FunFam" id="2.60.120.260:FF:000117">
    <property type="entry name" value="Beta-galactosidase"/>
    <property type="match status" value="1"/>
</dbReference>
<accession>A0A6P5XWY0</accession>
<evidence type="ECO:0000313" key="12">
    <source>
        <dbReference type="RefSeq" id="XP_022732713.1"/>
    </source>
</evidence>
<dbReference type="InterPro" id="IPR019801">
    <property type="entry name" value="Glyco_hydro_35_CS"/>
</dbReference>
<feature type="domain" description="SUEL-type lectin" evidence="10">
    <location>
        <begin position="688"/>
        <end position="774"/>
    </location>
</feature>
<comment type="catalytic activity">
    <reaction evidence="1 7">
        <text>Hydrolysis of terminal non-reducing beta-D-galactose residues in beta-D-galactosides.</text>
        <dbReference type="EC" id="3.2.1.23"/>
    </reaction>
</comment>
<evidence type="ECO:0000256" key="4">
    <source>
        <dbReference type="ARBA" id="ARBA00022729"/>
    </source>
</evidence>
<evidence type="ECO:0000313" key="11">
    <source>
        <dbReference type="Proteomes" id="UP000515121"/>
    </source>
</evidence>
<evidence type="ECO:0000256" key="5">
    <source>
        <dbReference type="ARBA" id="ARBA00022801"/>
    </source>
</evidence>
<evidence type="ECO:0000256" key="9">
    <source>
        <dbReference type="SAM" id="SignalP"/>
    </source>
</evidence>
<feature type="signal peptide" evidence="9">
    <location>
        <begin position="1"/>
        <end position="21"/>
    </location>
</feature>
<dbReference type="InterPro" id="IPR048913">
    <property type="entry name" value="BetaGal_gal-bd"/>
</dbReference>
<dbReference type="PRINTS" id="PR00742">
    <property type="entry name" value="GLHYDRLASE35"/>
</dbReference>
<dbReference type="Gene3D" id="2.60.120.740">
    <property type="match status" value="1"/>
</dbReference>
<dbReference type="InterPro" id="IPR031330">
    <property type="entry name" value="Gly_Hdrlase_35_cat"/>
</dbReference>
<comment type="similarity">
    <text evidence="2 8">Belongs to the glycosyl hydrolase 35 family.</text>
</comment>
<evidence type="ECO:0000256" key="3">
    <source>
        <dbReference type="ARBA" id="ARBA00012756"/>
    </source>
</evidence>
<dbReference type="InterPro" id="IPR043159">
    <property type="entry name" value="Lectin_gal-bd_sf"/>
</dbReference>
<dbReference type="EC" id="3.2.1.23" evidence="3 7"/>
<dbReference type="CDD" id="cd22842">
    <property type="entry name" value="Gal_Rha_Lectin_BGal"/>
    <property type="match status" value="1"/>
</dbReference>
<proteinExistence type="inferred from homology"/>
<name>A0A6P5XWY0_DURZI</name>
<evidence type="ECO:0000256" key="7">
    <source>
        <dbReference type="RuleBase" id="RU000675"/>
    </source>
</evidence>
<dbReference type="RefSeq" id="XP_022732713.1">
    <property type="nucleotide sequence ID" value="XM_022876978.1"/>
</dbReference>
<gene>
    <name evidence="12" type="primary">LOC111286780</name>
</gene>
<dbReference type="FunFam" id="3.20.20.80:FF:000006">
    <property type="entry name" value="Beta-galactosidase"/>
    <property type="match status" value="1"/>
</dbReference>
<dbReference type="PROSITE" id="PS50228">
    <property type="entry name" value="SUEL_LECTIN"/>
    <property type="match status" value="1"/>
</dbReference>
<keyword evidence="4 9" id="KW-0732">Signal</keyword>
<evidence type="ECO:0000256" key="8">
    <source>
        <dbReference type="RuleBase" id="RU003679"/>
    </source>
</evidence>
<dbReference type="Pfam" id="PF02140">
    <property type="entry name" value="SUEL_Lectin"/>
    <property type="match status" value="1"/>
</dbReference>
<keyword evidence="6 7" id="KW-0326">Glycosidase</keyword>